<dbReference type="STRING" id="47500.AF333_16675"/>
<dbReference type="SUPFAM" id="SSF54364">
    <property type="entry name" value="Translation initiation factor IF3, N-terminal domain"/>
    <property type="match status" value="1"/>
</dbReference>
<evidence type="ECO:0000313" key="10">
    <source>
        <dbReference type="Proteomes" id="UP000037269"/>
    </source>
</evidence>
<dbReference type="Proteomes" id="UP000037269">
    <property type="component" value="Unassembled WGS sequence"/>
</dbReference>
<organism evidence="8 10">
    <name type="scientific">Aneurinibacillus migulanus</name>
    <name type="common">Bacillus migulanus</name>
    <dbReference type="NCBI Taxonomy" id="47500"/>
    <lineage>
        <taxon>Bacteria</taxon>
        <taxon>Bacillati</taxon>
        <taxon>Bacillota</taxon>
        <taxon>Bacilli</taxon>
        <taxon>Bacillales</taxon>
        <taxon>Paenibacillaceae</taxon>
        <taxon>Aneurinibacillus group</taxon>
        <taxon>Aneurinibacillus</taxon>
    </lineage>
</organism>
<dbReference type="InterPro" id="IPR036787">
    <property type="entry name" value="T_IF-3_N_sf"/>
</dbReference>
<dbReference type="GeneID" id="42306805"/>
<accession>A0A0D1WFD9</accession>
<name>A0A0D1WFD9_ANEMI</name>
<dbReference type="OrthoDB" id="2899239at2"/>
<dbReference type="AlphaFoldDB" id="A0A0D1WFD9"/>
<dbReference type="PANTHER" id="PTHR10938">
    <property type="entry name" value="TRANSLATION INITIATION FACTOR IF-3"/>
    <property type="match status" value="1"/>
</dbReference>
<evidence type="ECO:0000313" key="11">
    <source>
        <dbReference type="Proteomes" id="UP000182836"/>
    </source>
</evidence>
<dbReference type="Proteomes" id="UP000182836">
    <property type="component" value="Unassembled WGS sequence"/>
</dbReference>
<evidence type="ECO:0000256" key="4">
    <source>
        <dbReference type="NCBIfam" id="TIGR00168"/>
    </source>
</evidence>
<evidence type="ECO:0000256" key="1">
    <source>
        <dbReference type="ARBA" id="ARBA00005439"/>
    </source>
</evidence>
<dbReference type="EMBL" id="LGUG01000004">
    <property type="protein sequence ID" value="KON96870.1"/>
    <property type="molecule type" value="Genomic_DNA"/>
</dbReference>
<keyword evidence="10" id="KW-1185">Reference proteome</keyword>
<feature type="domain" description="Translation initiation factor 3 C-terminal" evidence="6">
    <location>
        <begin position="80"/>
        <end position="160"/>
    </location>
</feature>
<dbReference type="Pfam" id="PF05198">
    <property type="entry name" value="IF3_N"/>
    <property type="match status" value="1"/>
</dbReference>
<evidence type="ECO:0000256" key="2">
    <source>
        <dbReference type="ARBA" id="ARBA00022540"/>
    </source>
</evidence>
<dbReference type="GO" id="GO:0043022">
    <property type="term" value="F:ribosome binding"/>
    <property type="evidence" value="ECO:0007669"/>
    <property type="project" value="TreeGrafter"/>
</dbReference>
<proteinExistence type="inferred from homology"/>
<evidence type="ECO:0000313" key="8">
    <source>
        <dbReference type="EMBL" id="KON96870.1"/>
    </source>
</evidence>
<keyword evidence="3" id="KW-0648">Protein biosynthesis</keyword>
<dbReference type="InterPro" id="IPR001288">
    <property type="entry name" value="Translation_initiation_fac_3"/>
</dbReference>
<keyword evidence="2 8" id="KW-0396">Initiation factor</keyword>
<dbReference type="GO" id="GO:0005829">
    <property type="term" value="C:cytosol"/>
    <property type="evidence" value="ECO:0007669"/>
    <property type="project" value="TreeGrafter"/>
</dbReference>
<dbReference type="NCBIfam" id="TIGR00168">
    <property type="entry name" value="infC"/>
    <property type="match status" value="1"/>
</dbReference>
<dbReference type="GO" id="GO:0016020">
    <property type="term" value="C:membrane"/>
    <property type="evidence" value="ECO:0007669"/>
    <property type="project" value="TreeGrafter"/>
</dbReference>
<evidence type="ECO:0000259" key="6">
    <source>
        <dbReference type="Pfam" id="PF00707"/>
    </source>
</evidence>
<dbReference type="PANTHER" id="PTHR10938:SF0">
    <property type="entry name" value="TRANSLATION INITIATION FACTOR IF-3, MITOCHONDRIAL"/>
    <property type="match status" value="1"/>
</dbReference>
<comment type="similarity">
    <text evidence="1">Belongs to the IF-3 family.</text>
</comment>
<reference evidence="8 10" key="1">
    <citation type="submission" date="2015-07" db="EMBL/GenBank/DDBJ databases">
        <title>Fjat-14205 dsm 2895.</title>
        <authorList>
            <person name="Liu B."/>
            <person name="Wang J."/>
            <person name="Zhu Y."/>
            <person name="Liu G."/>
            <person name="Chen Q."/>
            <person name="Chen Z."/>
            <person name="Lan J."/>
            <person name="Che J."/>
            <person name="Ge C."/>
            <person name="Shi H."/>
            <person name="Pan Z."/>
            <person name="Liu X."/>
        </authorList>
    </citation>
    <scope>NUCLEOTIDE SEQUENCE [LARGE SCALE GENOMIC DNA]</scope>
    <source>
        <strain evidence="8 10">DSM 2895</strain>
    </source>
</reference>
<feature type="compositionally biased region" description="Basic and acidic residues" evidence="5">
    <location>
        <begin position="65"/>
        <end position="82"/>
    </location>
</feature>
<dbReference type="EMBL" id="FNED01000021">
    <property type="protein sequence ID" value="SDJ57171.1"/>
    <property type="molecule type" value="Genomic_DNA"/>
</dbReference>
<dbReference type="InterPro" id="IPR019815">
    <property type="entry name" value="Translation_initiation_fac_3_C"/>
</dbReference>
<dbReference type="Gene3D" id="3.10.20.80">
    <property type="entry name" value="Translation initiation factor 3 (IF-3), N-terminal domain"/>
    <property type="match status" value="1"/>
</dbReference>
<dbReference type="InterPro" id="IPR036788">
    <property type="entry name" value="T_IF-3_C_sf"/>
</dbReference>
<evidence type="ECO:0000313" key="9">
    <source>
        <dbReference type="EMBL" id="SDJ57171.1"/>
    </source>
</evidence>
<dbReference type="PATRIC" id="fig|47500.12.peg.6891"/>
<reference evidence="9 11" key="2">
    <citation type="submission" date="2016-10" db="EMBL/GenBank/DDBJ databases">
        <authorList>
            <person name="de Groot N.N."/>
        </authorList>
    </citation>
    <scope>NUCLEOTIDE SEQUENCE [LARGE SCALE GENOMIC DNA]</scope>
    <source>
        <strain evidence="9 11">DSM 2895</strain>
    </source>
</reference>
<protein>
    <recommendedName>
        <fullName evidence="4">Translation initiation factor IF-3</fullName>
    </recommendedName>
</protein>
<feature type="domain" description="Translation initiation factor 3 N-terminal" evidence="7">
    <location>
        <begin position="3"/>
        <end position="69"/>
    </location>
</feature>
<evidence type="ECO:0000256" key="5">
    <source>
        <dbReference type="SAM" id="MobiDB-lite"/>
    </source>
</evidence>
<dbReference type="InterPro" id="IPR019814">
    <property type="entry name" value="Translation_initiation_fac_3_N"/>
</dbReference>
<feature type="region of interest" description="Disordered" evidence="5">
    <location>
        <begin position="53"/>
        <end position="82"/>
    </location>
</feature>
<dbReference type="Gene3D" id="3.30.110.10">
    <property type="entry name" value="Translation initiation factor 3 (IF-3), C-terminal domain"/>
    <property type="match status" value="1"/>
</dbReference>
<dbReference type="GO" id="GO:0032790">
    <property type="term" value="P:ribosome disassembly"/>
    <property type="evidence" value="ECO:0007669"/>
    <property type="project" value="TreeGrafter"/>
</dbReference>
<sequence length="161" mass="18051">MLINEKIKASEVELIGIDGEDMGIMSTKEALKIAKELKVDLICLSLTSSPPPCQLMPRQTAQKKQAKEKQALNKQEKGPKTKEIRVSATIEQHDYETKKRQAEKILRGGDWVQINVRLQRKESDAAKRIVAEFVQDLSHCAEKEKGIQTSGKQVSVVLKPC</sequence>
<dbReference type="SUPFAM" id="SSF55200">
    <property type="entry name" value="Translation initiation factor IF3, C-terminal domain"/>
    <property type="match status" value="1"/>
</dbReference>
<evidence type="ECO:0000256" key="3">
    <source>
        <dbReference type="ARBA" id="ARBA00022917"/>
    </source>
</evidence>
<evidence type="ECO:0000259" key="7">
    <source>
        <dbReference type="Pfam" id="PF05198"/>
    </source>
</evidence>
<dbReference type="Pfam" id="PF00707">
    <property type="entry name" value="IF3_C"/>
    <property type="match status" value="1"/>
</dbReference>
<dbReference type="RefSeq" id="WP_043065234.1">
    <property type="nucleotide sequence ID" value="NZ_BJOA01000072.1"/>
</dbReference>
<gene>
    <name evidence="8" type="ORF">AF333_16675</name>
    <name evidence="9" type="ORF">SAMN04487909_12123</name>
</gene>
<dbReference type="GO" id="GO:0003743">
    <property type="term" value="F:translation initiation factor activity"/>
    <property type="evidence" value="ECO:0007669"/>
    <property type="project" value="UniProtKB-UniRule"/>
</dbReference>